<dbReference type="AlphaFoldDB" id="A0AAD7Z5G9"/>
<accession>A0AAD7Z5G9</accession>
<sequence length="155" mass="17786">MQVHKRRPISHKDFDIAGLADIRKHLIQLYMNGMQSNTGNASTSDTGFTKIKDHVSGQHKNLLSLRQQHELLDQEIQDRITNLNKIRLTQIALEGDMQTCSIRIKKKEEEMLNMDVDSLSNALKEVEIINTAIEKEKPEQCKILQTYEDAMKDIG</sequence>
<evidence type="ECO:0000313" key="1">
    <source>
        <dbReference type="EMBL" id="KAJ9574141.1"/>
    </source>
</evidence>
<evidence type="ECO:0000313" key="2">
    <source>
        <dbReference type="Proteomes" id="UP001233999"/>
    </source>
</evidence>
<dbReference type="Proteomes" id="UP001233999">
    <property type="component" value="Unassembled WGS sequence"/>
</dbReference>
<gene>
    <name evidence="1" type="ORF">L9F63_008474</name>
</gene>
<reference evidence="1" key="1">
    <citation type="journal article" date="2023" name="IScience">
        <title>Live-bearing cockroach genome reveals convergent evolutionary mechanisms linked to viviparity in insects and beyond.</title>
        <authorList>
            <person name="Fouks B."/>
            <person name="Harrison M.C."/>
            <person name="Mikhailova A.A."/>
            <person name="Marchal E."/>
            <person name="English S."/>
            <person name="Carruthers M."/>
            <person name="Jennings E.C."/>
            <person name="Chiamaka E.L."/>
            <person name="Frigard R.A."/>
            <person name="Pippel M."/>
            <person name="Attardo G.M."/>
            <person name="Benoit J.B."/>
            <person name="Bornberg-Bauer E."/>
            <person name="Tobe S.S."/>
        </authorList>
    </citation>
    <scope>NUCLEOTIDE SEQUENCE</scope>
    <source>
        <strain evidence="1">Stay&amp;Tobe</strain>
    </source>
</reference>
<reference evidence="1" key="2">
    <citation type="submission" date="2023-05" db="EMBL/GenBank/DDBJ databases">
        <authorList>
            <person name="Fouks B."/>
        </authorList>
    </citation>
    <scope>NUCLEOTIDE SEQUENCE</scope>
    <source>
        <strain evidence="1">Stay&amp;Tobe</strain>
        <tissue evidence="1">Testes</tissue>
    </source>
</reference>
<comment type="caution">
    <text evidence="1">The sequence shown here is derived from an EMBL/GenBank/DDBJ whole genome shotgun (WGS) entry which is preliminary data.</text>
</comment>
<dbReference type="EMBL" id="JASPKZ010010653">
    <property type="protein sequence ID" value="KAJ9574141.1"/>
    <property type="molecule type" value="Genomic_DNA"/>
</dbReference>
<feature type="non-terminal residue" evidence="1">
    <location>
        <position position="1"/>
    </location>
</feature>
<keyword evidence="2" id="KW-1185">Reference proteome</keyword>
<organism evidence="1 2">
    <name type="scientific">Diploptera punctata</name>
    <name type="common">Pacific beetle cockroach</name>
    <dbReference type="NCBI Taxonomy" id="6984"/>
    <lineage>
        <taxon>Eukaryota</taxon>
        <taxon>Metazoa</taxon>
        <taxon>Ecdysozoa</taxon>
        <taxon>Arthropoda</taxon>
        <taxon>Hexapoda</taxon>
        <taxon>Insecta</taxon>
        <taxon>Pterygota</taxon>
        <taxon>Neoptera</taxon>
        <taxon>Polyneoptera</taxon>
        <taxon>Dictyoptera</taxon>
        <taxon>Blattodea</taxon>
        <taxon>Blaberoidea</taxon>
        <taxon>Blaberidae</taxon>
        <taxon>Diplopterinae</taxon>
        <taxon>Diploptera</taxon>
    </lineage>
</organism>
<name>A0AAD7Z5G9_DIPPU</name>
<proteinExistence type="predicted"/>
<protein>
    <submittedName>
        <fullName evidence="1">Uncharacterized protein</fullName>
    </submittedName>
</protein>